<evidence type="ECO:0000256" key="2">
    <source>
        <dbReference type="ARBA" id="ARBA00012499"/>
    </source>
</evidence>
<comment type="caution">
    <text evidence="11">The sequence shown here is derived from an EMBL/GenBank/DDBJ whole genome shotgun (WGS) entry which is preliminary data.</text>
</comment>
<dbReference type="InterPro" id="IPR028427">
    <property type="entry name" value="Met_Sox_Rdtase_MsrB"/>
</dbReference>
<evidence type="ECO:0000313" key="12">
    <source>
        <dbReference type="Proteomes" id="UP001642260"/>
    </source>
</evidence>
<dbReference type="InterPro" id="IPR011057">
    <property type="entry name" value="Mss4-like_sf"/>
</dbReference>
<keyword evidence="12" id="KW-1185">Reference proteome</keyword>
<dbReference type="GO" id="GO:0006979">
    <property type="term" value="P:response to oxidative stress"/>
    <property type="evidence" value="ECO:0007669"/>
    <property type="project" value="UniProtKB-ARBA"/>
</dbReference>
<keyword evidence="6 9" id="KW-0560">Oxidoreductase</keyword>
<dbReference type="NCBIfam" id="TIGR00357">
    <property type="entry name" value="peptide-methionine (R)-S-oxide reductase MsrB"/>
    <property type="match status" value="1"/>
</dbReference>
<dbReference type="AlphaFoldDB" id="A0ABC8JUV4"/>
<dbReference type="EC" id="1.8.4.12" evidence="2 9"/>
<dbReference type="SUPFAM" id="SSF51316">
    <property type="entry name" value="Mss4-like"/>
    <property type="match status" value="1"/>
</dbReference>
<name>A0ABC8JUV4_ERUVS</name>
<keyword evidence="3 9" id="KW-0479">Metal-binding</keyword>
<dbReference type="PANTHER" id="PTHR46081">
    <property type="entry name" value="PEPTIDE METHIONINE SULFOXIDE REDUCTASE 2"/>
    <property type="match status" value="1"/>
</dbReference>
<dbReference type="EMBL" id="CAKOAT010146488">
    <property type="protein sequence ID" value="CAH8341477.1"/>
    <property type="molecule type" value="Genomic_DNA"/>
</dbReference>
<dbReference type="GO" id="GO:0033743">
    <property type="term" value="F:peptide-methionine (R)-S-oxide reductase activity"/>
    <property type="evidence" value="ECO:0007669"/>
    <property type="project" value="UniProtKB-EC"/>
</dbReference>
<dbReference type="InterPro" id="IPR002579">
    <property type="entry name" value="Met_Sox_Rdtase_MsrB_dom"/>
</dbReference>
<keyword evidence="4 9" id="KW-0862">Zinc</keyword>
<comment type="catalytic activity">
    <reaction evidence="8 9">
        <text>L-methionyl-[protein] + [thioredoxin]-disulfide + H2O = L-methionyl-(R)-S-oxide-[protein] + [thioredoxin]-dithiol</text>
        <dbReference type="Rhea" id="RHEA:24164"/>
        <dbReference type="Rhea" id="RHEA-COMP:10698"/>
        <dbReference type="Rhea" id="RHEA-COMP:10700"/>
        <dbReference type="Rhea" id="RHEA-COMP:12313"/>
        <dbReference type="Rhea" id="RHEA-COMP:12314"/>
        <dbReference type="ChEBI" id="CHEBI:15377"/>
        <dbReference type="ChEBI" id="CHEBI:16044"/>
        <dbReference type="ChEBI" id="CHEBI:29950"/>
        <dbReference type="ChEBI" id="CHEBI:45764"/>
        <dbReference type="ChEBI" id="CHEBI:50058"/>
        <dbReference type="EC" id="1.8.4.12"/>
    </reaction>
</comment>
<dbReference type="FunFam" id="2.170.150.20:FF:000009">
    <property type="entry name" value="Peptide-methionine (R)-S-oxide reductase"/>
    <property type="match status" value="1"/>
</dbReference>
<evidence type="ECO:0000256" key="4">
    <source>
        <dbReference type="ARBA" id="ARBA00022833"/>
    </source>
</evidence>
<accession>A0ABC8JUV4</accession>
<evidence type="ECO:0000256" key="1">
    <source>
        <dbReference type="ARBA" id="ARBA00007174"/>
    </source>
</evidence>
<dbReference type="GO" id="GO:0046872">
    <property type="term" value="F:metal ion binding"/>
    <property type="evidence" value="ECO:0007669"/>
    <property type="project" value="UniProtKB-KW"/>
</dbReference>
<sequence length="140" mass="15341">MATTGTAARATEFVKKQDEEWRAVLSAEQFRVLRQKGLEKRGKGEYTKHFEEGTYSCAGCGNALYKSTTKFDSGCGWPAFFDAIPGAINQTPEADGRRMEITCGVCDGHLGHVFKGEGYSTPTDQRHCVNSISLKFSSST</sequence>
<gene>
    <name evidence="11" type="ORF">ERUC_LOCUS15643</name>
</gene>
<protein>
    <recommendedName>
        <fullName evidence="2 9">Peptide-methionine (R)-S-oxide reductase</fullName>
        <ecNumber evidence="2 9">1.8.4.12</ecNumber>
    </recommendedName>
</protein>
<dbReference type="Gene3D" id="2.170.150.20">
    <property type="entry name" value="Peptide methionine sulfoxide reductase"/>
    <property type="match status" value="1"/>
</dbReference>
<comment type="cofactor">
    <cofactor evidence="9">
        <name>Zn(2+)</name>
        <dbReference type="ChEBI" id="CHEBI:29105"/>
    </cofactor>
    <text evidence="9">Binds 1 zinc ion per subunit.</text>
</comment>
<feature type="domain" description="MsrB" evidence="10">
    <location>
        <begin position="18"/>
        <end position="139"/>
    </location>
</feature>
<keyword evidence="5" id="KW-0813">Transport</keyword>
<evidence type="ECO:0000256" key="3">
    <source>
        <dbReference type="ARBA" id="ARBA00022723"/>
    </source>
</evidence>
<dbReference type="Proteomes" id="UP001642260">
    <property type="component" value="Unassembled WGS sequence"/>
</dbReference>
<evidence type="ECO:0000256" key="7">
    <source>
        <dbReference type="ARBA" id="ARBA00023284"/>
    </source>
</evidence>
<evidence type="ECO:0000256" key="9">
    <source>
        <dbReference type="RuleBase" id="RU365044"/>
    </source>
</evidence>
<comment type="function">
    <text evidence="9">Catalyzes the reduction of methionine sulfoxide (MetSO) to methionine in proteins. Plays a protective role against oxidative stress by restoring activity to proteins that have been inactivated by methionine oxidation. MSRB family specifically reduces the MetSO R-enantiomer.</text>
</comment>
<reference evidence="11 12" key="1">
    <citation type="submission" date="2022-03" db="EMBL/GenBank/DDBJ databases">
        <authorList>
            <person name="Macdonald S."/>
            <person name="Ahmed S."/>
            <person name="Newling K."/>
        </authorList>
    </citation>
    <scope>NUCLEOTIDE SEQUENCE [LARGE SCALE GENOMIC DNA]</scope>
</reference>
<organism evidence="11 12">
    <name type="scientific">Eruca vesicaria subsp. sativa</name>
    <name type="common">Garden rocket</name>
    <name type="synonym">Eruca sativa</name>
    <dbReference type="NCBI Taxonomy" id="29727"/>
    <lineage>
        <taxon>Eukaryota</taxon>
        <taxon>Viridiplantae</taxon>
        <taxon>Streptophyta</taxon>
        <taxon>Embryophyta</taxon>
        <taxon>Tracheophyta</taxon>
        <taxon>Spermatophyta</taxon>
        <taxon>Magnoliopsida</taxon>
        <taxon>eudicotyledons</taxon>
        <taxon>Gunneridae</taxon>
        <taxon>Pentapetalae</taxon>
        <taxon>rosids</taxon>
        <taxon>malvids</taxon>
        <taxon>Brassicales</taxon>
        <taxon>Brassicaceae</taxon>
        <taxon>Brassiceae</taxon>
        <taxon>Eruca</taxon>
    </lineage>
</organism>
<evidence type="ECO:0000256" key="6">
    <source>
        <dbReference type="ARBA" id="ARBA00023002"/>
    </source>
</evidence>
<evidence type="ECO:0000313" key="11">
    <source>
        <dbReference type="EMBL" id="CAH8341477.1"/>
    </source>
</evidence>
<evidence type="ECO:0000256" key="8">
    <source>
        <dbReference type="ARBA" id="ARBA00048488"/>
    </source>
</evidence>
<comment type="similarity">
    <text evidence="1 9">Belongs to the MsrB Met sulfoxide reductase family.</text>
</comment>
<dbReference type="Pfam" id="PF01641">
    <property type="entry name" value="SelR"/>
    <property type="match status" value="1"/>
</dbReference>
<evidence type="ECO:0000259" key="10">
    <source>
        <dbReference type="PROSITE" id="PS51790"/>
    </source>
</evidence>
<evidence type="ECO:0000256" key="5">
    <source>
        <dbReference type="ARBA" id="ARBA00022982"/>
    </source>
</evidence>
<dbReference type="PANTHER" id="PTHR46081:SF3">
    <property type="entry name" value="PEPTIDE METHIONINE SULFOXIDE REDUCTASE B7-RELATED"/>
    <property type="match status" value="1"/>
</dbReference>
<proteinExistence type="inferred from homology"/>
<keyword evidence="5" id="KW-0249">Electron transport</keyword>
<dbReference type="PROSITE" id="PS51790">
    <property type="entry name" value="MSRB"/>
    <property type="match status" value="1"/>
</dbReference>
<keyword evidence="7" id="KW-0676">Redox-active center</keyword>